<dbReference type="PANTHER" id="PTHR38790:SF4">
    <property type="entry name" value="2EXR DOMAIN-CONTAINING PROTEIN"/>
    <property type="match status" value="1"/>
</dbReference>
<dbReference type="EMBL" id="MU006216">
    <property type="protein sequence ID" value="KAF2833556.1"/>
    <property type="molecule type" value="Genomic_DNA"/>
</dbReference>
<protein>
    <recommendedName>
        <fullName evidence="1">2EXR domain-containing protein</fullName>
    </recommendedName>
</protein>
<dbReference type="Pfam" id="PF20150">
    <property type="entry name" value="2EXR"/>
    <property type="match status" value="1"/>
</dbReference>
<dbReference type="InterPro" id="IPR045518">
    <property type="entry name" value="2EXR"/>
</dbReference>
<reference evidence="2" key="1">
    <citation type="journal article" date="2020" name="Stud. Mycol.">
        <title>101 Dothideomycetes genomes: a test case for predicting lifestyles and emergence of pathogens.</title>
        <authorList>
            <person name="Haridas S."/>
            <person name="Albert R."/>
            <person name="Binder M."/>
            <person name="Bloem J."/>
            <person name="Labutti K."/>
            <person name="Salamov A."/>
            <person name="Andreopoulos B."/>
            <person name="Baker S."/>
            <person name="Barry K."/>
            <person name="Bills G."/>
            <person name="Bluhm B."/>
            <person name="Cannon C."/>
            <person name="Castanera R."/>
            <person name="Culley D."/>
            <person name="Daum C."/>
            <person name="Ezra D."/>
            <person name="Gonzalez J."/>
            <person name="Henrissat B."/>
            <person name="Kuo A."/>
            <person name="Liang C."/>
            <person name="Lipzen A."/>
            <person name="Lutzoni F."/>
            <person name="Magnuson J."/>
            <person name="Mondo S."/>
            <person name="Nolan M."/>
            <person name="Ohm R."/>
            <person name="Pangilinan J."/>
            <person name="Park H.-J."/>
            <person name="Ramirez L."/>
            <person name="Alfaro M."/>
            <person name="Sun H."/>
            <person name="Tritt A."/>
            <person name="Yoshinaga Y."/>
            <person name="Zwiers L.-H."/>
            <person name="Turgeon B."/>
            <person name="Goodwin S."/>
            <person name="Spatafora J."/>
            <person name="Crous P."/>
            <person name="Grigoriev I."/>
        </authorList>
    </citation>
    <scope>NUCLEOTIDE SEQUENCE</scope>
    <source>
        <strain evidence="2">CBS 113818</strain>
    </source>
</reference>
<dbReference type="OrthoDB" id="3645052at2759"/>
<evidence type="ECO:0000259" key="1">
    <source>
        <dbReference type="Pfam" id="PF20150"/>
    </source>
</evidence>
<name>A0A6A7AK11_9PLEO</name>
<feature type="domain" description="2EXR" evidence="1">
    <location>
        <begin position="38"/>
        <end position="99"/>
    </location>
</feature>
<evidence type="ECO:0000313" key="2">
    <source>
        <dbReference type="EMBL" id="KAF2833556.1"/>
    </source>
</evidence>
<dbReference type="PANTHER" id="PTHR38790">
    <property type="entry name" value="2EXR DOMAIN-CONTAINING PROTEIN-RELATED"/>
    <property type="match status" value="1"/>
</dbReference>
<evidence type="ECO:0000313" key="3">
    <source>
        <dbReference type="Proteomes" id="UP000799424"/>
    </source>
</evidence>
<sequence>MMDNSTHGANGAAAAAATAAARTTACDKITQRNATSCPFLRLPAELRNHIYQAAFQGATSTIKERWKEDSQFEEDHHQAACSLVFTCRQIRHEALPALYALSIFDISTPDGTCERNVKILDSFSFKHIQCLEVGHNDAWEMNMQMAYSFQSMAGSDRWSHGRWVLKFEALKHVHVDMCHVGPDSGKFYLHTVQNLRASLGEKGIELYWHYTRRG</sequence>
<proteinExistence type="predicted"/>
<keyword evidence="3" id="KW-1185">Reference proteome</keyword>
<gene>
    <name evidence="2" type="ORF">CC86DRAFT_11628</name>
</gene>
<organism evidence="2 3">
    <name type="scientific">Ophiobolus disseminans</name>
    <dbReference type="NCBI Taxonomy" id="1469910"/>
    <lineage>
        <taxon>Eukaryota</taxon>
        <taxon>Fungi</taxon>
        <taxon>Dikarya</taxon>
        <taxon>Ascomycota</taxon>
        <taxon>Pezizomycotina</taxon>
        <taxon>Dothideomycetes</taxon>
        <taxon>Pleosporomycetidae</taxon>
        <taxon>Pleosporales</taxon>
        <taxon>Pleosporineae</taxon>
        <taxon>Phaeosphaeriaceae</taxon>
        <taxon>Ophiobolus</taxon>
    </lineage>
</organism>
<dbReference type="AlphaFoldDB" id="A0A6A7AK11"/>
<dbReference type="Proteomes" id="UP000799424">
    <property type="component" value="Unassembled WGS sequence"/>
</dbReference>
<accession>A0A6A7AK11</accession>